<organism evidence="10 11">
    <name type="scientific">Kingella denitrificans ATCC 33394</name>
    <dbReference type="NCBI Taxonomy" id="888741"/>
    <lineage>
        <taxon>Bacteria</taxon>
        <taxon>Pseudomonadati</taxon>
        <taxon>Pseudomonadota</taxon>
        <taxon>Betaproteobacteria</taxon>
        <taxon>Neisseriales</taxon>
        <taxon>Neisseriaceae</taxon>
        <taxon>Kingella</taxon>
    </lineage>
</organism>
<evidence type="ECO:0000256" key="8">
    <source>
        <dbReference type="SAM" id="SignalP"/>
    </source>
</evidence>
<dbReference type="GO" id="GO:0019867">
    <property type="term" value="C:outer membrane"/>
    <property type="evidence" value="ECO:0007669"/>
    <property type="project" value="InterPro"/>
</dbReference>
<evidence type="ECO:0000313" key="11">
    <source>
        <dbReference type="Proteomes" id="UP000004088"/>
    </source>
</evidence>
<comment type="caution">
    <text evidence="10">The sequence shown here is derived from an EMBL/GenBank/DDBJ whole genome shotgun (WGS) entry which is preliminary data.</text>
</comment>
<protein>
    <submittedName>
        <fullName evidence="10">Outer membrane protein, OMP85 family</fullName>
    </submittedName>
</protein>
<sequence>MAQHRLRLIACLCSLSLFAHTAAWAEDAQAAEEPTKGPAKTAESDKPLKPKYPVTVQVDNQELQELLEKYLPIIDHQRREELDDEQINFLAEDTPKEAQNLLKTEGYFNAQVSVSRQGAGWLVKVAAGERTRIDQVNVAILGDILKDRELGTYYKNALRSWQLPVGTPFRQEHWSASKTAALSAVTRRKYPLATLTQTQATVNPQTHRADLSVQINSQQPIYFGDFQIEGNRRYPVSVVEGLAQFKPGDVYDLDKLLDYQQALENNSHYSGASVQAAFDERQGDRVPVKVSVIELPRQKIEAGLSFDSEYGLGGSLGYEHYNLFNRGYVGSTSFAMDRYQTNFSVGISQPRQSSGYYWTSNLAYKRNTTQKLETRSVTSGIWRVRDRSGIDARYGIEFIAEDGRIPEQNLKLDRRYATMLTASWRKQSIETTLRPANGYYFDGKIGTTLGRLMSSSFMARVKGSAGYYFTPENKALGTFVVRGELGYVYSKGNFNTNGVPSTLMFRTGGASSVRGYELDSIGRRLPGSSVVLPERAMFVASLEYQYPIKNDFALAVFHDIGGTAQTFQTITPRHGTGLGVRWFSPVAPFSFDIAYGHHDRKIRWHISLGTRF</sequence>
<comment type="subcellular location">
    <subcellularLocation>
        <location evidence="1">Membrane</location>
    </subcellularLocation>
</comment>
<keyword evidence="5" id="KW-0472">Membrane</keyword>
<dbReference type="Gene3D" id="3.10.20.310">
    <property type="entry name" value="membrane protein fhac"/>
    <property type="match status" value="2"/>
</dbReference>
<keyword evidence="4 8" id="KW-0732">Signal</keyword>
<dbReference type="PANTHER" id="PTHR12815">
    <property type="entry name" value="SORTING AND ASSEMBLY MACHINERY SAMM50 PROTEIN FAMILY MEMBER"/>
    <property type="match status" value="1"/>
</dbReference>
<feature type="signal peptide" evidence="8">
    <location>
        <begin position="1"/>
        <end position="25"/>
    </location>
</feature>
<keyword evidence="3" id="KW-0812">Transmembrane</keyword>
<keyword evidence="2" id="KW-1134">Transmembrane beta strand</keyword>
<dbReference type="AlphaFoldDB" id="F0F2G0"/>
<evidence type="ECO:0000256" key="1">
    <source>
        <dbReference type="ARBA" id="ARBA00004370"/>
    </source>
</evidence>
<evidence type="ECO:0000259" key="9">
    <source>
        <dbReference type="PROSITE" id="PS51779"/>
    </source>
</evidence>
<evidence type="ECO:0000256" key="3">
    <source>
        <dbReference type="ARBA" id="ARBA00022692"/>
    </source>
</evidence>
<gene>
    <name evidence="10" type="ORF">HMPREF9098_2295</name>
</gene>
<reference evidence="10 11" key="1">
    <citation type="submission" date="2011-01" db="EMBL/GenBank/DDBJ databases">
        <authorList>
            <person name="Muzny D."/>
            <person name="Qin X."/>
            <person name="Deng J."/>
            <person name="Jiang H."/>
            <person name="Liu Y."/>
            <person name="Qu J."/>
            <person name="Song X.-Z."/>
            <person name="Zhang L."/>
            <person name="Thornton R."/>
            <person name="Coyle M."/>
            <person name="Francisco L."/>
            <person name="Jackson L."/>
            <person name="Javaid M."/>
            <person name="Korchina V."/>
            <person name="Kovar C."/>
            <person name="Mata R."/>
            <person name="Mathew T."/>
            <person name="Ngo R."/>
            <person name="Nguyen L."/>
            <person name="Nguyen N."/>
            <person name="Okwuonu G."/>
            <person name="Ongeri F."/>
            <person name="Pham C."/>
            <person name="Simmons D."/>
            <person name="Wilczek-Boney K."/>
            <person name="Hale W."/>
            <person name="Jakkamsetti A."/>
            <person name="Pham P."/>
            <person name="Ruth R."/>
            <person name="San Lucas F."/>
            <person name="Warren J."/>
            <person name="Zhang J."/>
            <person name="Zhao Z."/>
            <person name="Zhou C."/>
            <person name="Zhu D."/>
            <person name="Lee S."/>
            <person name="Bess C."/>
            <person name="Blankenburg K."/>
            <person name="Forbes L."/>
            <person name="Fu Q."/>
            <person name="Gubbala S."/>
            <person name="Hirani K."/>
            <person name="Jayaseelan J.C."/>
            <person name="Lara F."/>
            <person name="Munidasa M."/>
            <person name="Palculict T."/>
            <person name="Patil S."/>
            <person name="Pu L.-L."/>
            <person name="Saada N."/>
            <person name="Tang L."/>
            <person name="Weissenberger G."/>
            <person name="Zhu Y."/>
            <person name="Hemphill L."/>
            <person name="Shang Y."/>
            <person name="Youmans B."/>
            <person name="Ayvaz T."/>
            <person name="Ross M."/>
            <person name="Santibanez J."/>
            <person name="Aqrawi P."/>
            <person name="Gross S."/>
            <person name="Joshi V."/>
            <person name="Fowler G."/>
            <person name="Nazareth L."/>
            <person name="Reid J."/>
            <person name="Worley K."/>
            <person name="Petrosino J."/>
            <person name="Highlander S."/>
            <person name="Gibbs R."/>
        </authorList>
    </citation>
    <scope>NUCLEOTIDE SEQUENCE [LARGE SCALE GENOMIC DNA]</scope>
    <source>
        <strain evidence="10 11">ATCC 33394</strain>
    </source>
</reference>
<dbReference type="InterPro" id="IPR039910">
    <property type="entry name" value="D15-like"/>
</dbReference>
<name>F0F2G0_9NEIS</name>
<feature type="region of interest" description="Disordered" evidence="7">
    <location>
        <begin position="29"/>
        <end position="50"/>
    </location>
</feature>
<evidence type="ECO:0000256" key="7">
    <source>
        <dbReference type="SAM" id="MobiDB-lite"/>
    </source>
</evidence>
<dbReference type="RefSeq" id="WP_003784513.1">
    <property type="nucleotide sequence ID" value="NZ_GL870929.1"/>
</dbReference>
<dbReference type="EMBL" id="AEWV01000043">
    <property type="protein sequence ID" value="EGC16267.1"/>
    <property type="molecule type" value="Genomic_DNA"/>
</dbReference>
<dbReference type="Gene3D" id="2.40.160.50">
    <property type="entry name" value="membrane protein fhac: a member of the omp85/tpsb transporter family"/>
    <property type="match status" value="1"/>
</dbReference>
<evidence type="ECO:0000256" key="2">
    <source>
        <dbReference type="ARBA" id="ARBA00022452"/>
    </source>
</evidence>
<dbReference type="STRING" id="888741.HMPREF9098_2295"/>
<dbReference type="PROSITE" id="PS51779">
    <property type="entry name" value="POTRA"/>
    <property type="match status" value="1"/>
</dbReference>
<dbReference type="HOGENOM" id="CLU_018618_2_0_4"/>
<dbReference type="InterPro" id="IPR034746">
    <property type="entry name" value="POTRA"/>
</dbReference>
<dbReference type="InterPro" id="IPR000184">
    <property type="entry name" value="Bac_surfAg_D15"/>
</dbReference>
<feature type="chain" id="PRO_5003250273" evidence="8">
    <location>
        <begin position="26"/>
        <end position="612"/>
    </location>
</feature>
<dbReference type="PANTHER" id="PTHR12815:SF47">
    <property type="entry name" value="TRANSLOCATION AND ASSEMBLY MODULE SUBUNIT TAMA"/>
    <property type="match status" value="1"/>
</dbReference>
<dbReference type="Pfam" id="PF01103">
    <property type="entry name" value="Omp85"/>
    <property type="match status" value="1"/>
</dbReference>
<evidence type="ECO:0000256" key="5">
    <source>
        <dbReference type="ARBA" id="ARBA00023136"/>
    </source>
</evidence>
<evidence type="ECO:0000256" key="6">
    <source>
        <dbReference type="ARBA" id="ARBA00023237"/>
    </source>
</evidence>
<evidence type="ECO:0000256" key="4">
    <source>
        <dbReference type="ARBA" id="ARBA00022729"/>
    </source>
</evidence>
<keyword evidence="11" id="KW-1185">Reference proteome</keyword>
<keyword evidence="6" id="KW-0998">Cell outer membrane</keyword>
<dbReference type="Pfam" id="PF07244">
    <property type="entry name" value="POTRA"/>
    <property type="match status" value="1"/>
</dbReference>
<accession>F0F2G0</accession>
<proteinExistence type="predicted"/>
<feature type="domain" description="POTRA" evidence="9">
    <location>
        <begin position="221"/>
        <end position="295"/>
    </location>
</feature>
<dbReference type="Proteomes" id="UP000004088">
    <property type="component" value="Unassembled WGS sequence"/>
</dbReference>
<dbReference type="InterPro" id="IPR010827">
    <property type="entry name" value="BamA/TamA_POTRA"/>
</dbReference>
<evidence type="ECO:0000313" key="10">
    <source>
        <dbReference type="EMBL" id="EGC16267.1"/>
    </source>
</evidence>